<sequence length="120" mass="13823">MGRRKRKREEGDREGREGHTHTCADGLRYITVRLLHSVVLFSMSSFWLSLSFLSFFLFFLLWLTSVCLLLFHSGTTALASIRRRQNQTLTLSSPLRSILFLAVLLFFCFSPASAVIPFLY</sequence>
<evidence type="ECO:0000313" key="2">
    <source>
        <dbReference type="Proteomes" id="UP000724584"/>
    </source>
</evidence>
<dbReference type="Proteomes" id="UP000724584">
    <property type="component" value="Unassembled WGS sequence"/>
</dbReference>
<organism evidence="1 2">
    <name type="scientific">Chaetomium tenue</name>
    <dbReference type="NCBI Taxonomy" id="1854479"/>
    <lineage>
        <taxon>Eukaryota</taxon>
        <taxon>Fungi</taxon>
        <taxon>Dikarya</taxon>
        <taxon>Ascomycota</taxon>
        <taxon>Pezizomycotina</taxon>
        <taxon>Sordariomycetes</taxon>
        <taxon>Sordariomycetidae</taxon>
        <taxon>Sordariales</taxon>
        <taxon>Chaetomiaceae</taxon>
        <taxon>Chaetomium</taxon>
    </lineage>
</organism>
<comment type="caution">
    <text evidence="1">The sequence shown here is derived from an EMBL/GenBank/DDBJ whole genome shotgun (WGS) entry which is preliminary data.</text>
</comment>
<keyword evidence="2" id="KW-1185">Reference proteome</keyword>
<evidence type="ECO:0000313" key="1">
    <source>
        <dbReference type="EMBL" id="KAH6631909.1"/>
    </source>
</evidence>
<gene>
    <name evidence="1" type="ORF">F5144DRAFT_572494</name>
</gene>
<protein>
    <submittedName>
        <fullName evidence="1">Uncharacterized protein</fullName>
    </submittedName>
</protein>
<accession>A0ACB7P6P5</accession>
<proteinExistence type="predicted"/>
<reference evidence="1 2" key="1">
    <citation type="journal article" date="2021" name="Nat. Commun.">
        <title>Genetic determinants of endophytism in the Arabidopsis root mycobiome.</title>
        <authorList>
            <person name="Mesny F."/>
            <person name="Miyauchi S."/>
            <person name="Thiergart T."/>
            <person name="Pickel B."/>
            <person name="Atanasova L."/>
            <person name="Karlsson M."/>
            <person name="Huettel B."/>
            <person name="Barry K.W."/>
            <person name="Haridas S."/>
            <person name="Chen C."/>
            <person name="Bauer D."/>
            <person name="Andreopoulos W."/>
            <person name="Pangilinan J."/>
            <person name="LaButti K."/>
            <person name="Riley R."/>
            <person name="Lipzen A."/>
            <person name="Clum A."/>
            <person name="Drula E."/>
            <person name="Henrissat B."/>
            <person name="Kohler A."/>
            <person name="Grigoriev I.V."/>
            <person name="Martin F.M."/>
            <person name="Hacquard S."/>
        </authorList>
    </citation>
    <scope>NUCLEOTIDE SEQUENCE [LARGE SCALE GENOMIC DNA]</scope>
    <source>
        <strain evidence="1 2">MPI-SDFR-AT-0079</strain>
    </source>
</reference>
<name>A0ACB7P6P5_9PEZI</name>
<dbReference type="EMBL" id="JAGIZQ010000004">
    <property type="protein sequence ID" value="KAH6631909.1"/>
    <property type="molecule type" value="Genomic_DNA"/>
</dbReference>